<proteinExistence type="predicted"/>
<protein>
    <submittedName>
        <fullName evidence="2">Uncharacterized protein</fullName>
    </submittedName>
</protein>
<comment type="caution">
    <text evidence="2">The sequence shown here is derived from an EMBL/GenBank/DDBJ whole genome shotgun (WGS) entry which is preliminary data.</text>
</comment>
<organism evidence="2 3">
    <name type="scientific">Phytophthora oleae</name>
    <dbReference type="NCBI Taxonomy" id="2107226"/>
    <lineage>
        <taxon>Eukaryota</taxon>
        <taxon>Sar</taxon>
        <taxon>Stramenopiles</taxon>
        <taxon>Oomycota</taxon>
        <taxon>Peronosporomycetes</taxon>
        <taxon>Peronosporales</taxon>
        <taxon>Peronosporaceae</taxon>
        <taxon>Phytophthora</taxon>
    </lineage>
</organism>
<dbReference type="EMBL" id="JBIMZQ010000051">
    <property type="protein sequence ID" value="KAL3658828.1"/>
    <property type="molecule type" value="Genomic_DNA"/>
</dbReference>
<feature type="region of interest" description="Disordered" evidence="1">
    <location>
        <begin position="130"/>
        <end position="177"/>
    </location>
</feature>
<evidence type="ECO:0000256" key="1">
    <source>
        <dbReference type="SAM" id="MobiDB-lite"/>
    </source>
</evidence>
<name>A0ABD3EWD2_9STRA</name>
<reference evidence="2 3" key="1">
    <citation type="submission" date="2024-09" db="EMBL/GenBank/DDBJ databases">
        <title>Genome sequencing and assembly of Phytophthora oleae, isolate VK10A, causative agent of rot of olive drupes.</title>
        <authorList>
            <person name="Conti Taguali S."/>
            <person name="Riolo M."/>
            <person name="La Spada F."/>
            <person name="Cacciola S.O."/>
            <person name="Dionisio G."/>
        </authorList>
    </citation>
    <scope>NUCLEOTIDE SEQUENCE [LARGE SCALE GENOMIC DNA]</scope>
    <source>
        <strain evidence="2 3">VK10A</strain>
    </source>
</reference>
<sequence length="193" mass="21839">MWHRDVSSFPNLDFNRFCCSIFYFVEMWVQEITQDAYDKIFSIIRSILADHFPPMPSSVDSPDSTFKPTLESFDDAFDRERDMESMNLNIGKSIIFDANKYFQYFGSPTATIQATNVNLLLLQEWPARTPSRVPKSGGSNPKLLRPVSSPQSRLSIYNSHNISPNRPPPASPPRTTRPFLLAGATALKAPTTM</sequence>
<evidence type="ECO:0000313" key="2">
    <source>
        <dbReference type="EMBL" id="KAL3658828.1"/>
    </source>
</evidence>
<dbReference type="AlphaFoldDB" id="A0ABD3EWD2"/>
<dbReference type="Proteomes" id="UP001632037">
    <property type="component" value="Unassembled WGS sequence"/>
</dbReference>
<feature type="compositionally biased region" description="Polar residues" evidence="1">
    <location>
        <begin position="148"/>
        <end position="162"/>
    </location>
</feature>
<gene>
    <name evidence="2" type="ORF">V7S43_016196</name>
</gene>
<accession>A0ABD3EWD2</accession>
<keyword evidence="3" id="KW-1185">Reference proteome</keyword>
<evidence type="ECO:0000313" key="3">
    <source>
        <dbReference type="Proteomes" id="UP001632037"/>
    </source>
</evidence>